<keyword evidence="9" id="KW-0597">Phosphoprotein</keyword>
<dbReference type="GeneID" id="110003103"/>
<dbReference type="SUPFAM" id="SSF50939">
    <property type="entry name" value="Sialidases"/>
    <property type="match status" value="1"/>
</dbReference>
<dbReference type="CDD" id="cd15482">
    <property type="entry name" value="Sialidase_non-viral"/>
    <property type="match status" value="1"/>
</dbReference>
<evidence type="ECO:0000256" key="20">
    <source>
        <dbReference type="ARBA" id="ARBA00023329"/>
    </source>
</evidence>
<evidence type="ECO:0000256" key="12">
    <source>
        <dbReference type="ARBA" id="ARBA00022801"/>
    </source>
</evidence>
<evidence type="ECO:0000256" key="6">
    <source>
        <dbReference type="ARBA" id="ARBA00009348"/>
    </source>
</evidence>
<evidence type="ECO:0000256" key="7">
    <source>
        <dbReference type="ARBA" id="ARBA00012733"/>
    </source>
</evidence>
<dbReference type="Proteomes" id="UP000261660">
    <property type="component" value="Unplaced"/>
</dbReference>
<dbReference type="Gene3D" id="2.120.10.10">
    <property type="match status" value="1"/>
</dbReference>
<comment type="subcellular location">
    <subcellularLocation>
        <location evidence="4">Cell membrane</location>
    </subcellularLocation>
    <subcellularLocation>
        <location evidence="5">Cytoplasmic vesicle</location>
    </subcellularLocation>
    <subcellularLocation>
        <location evidence="3">Lysosome lumen</location>
    </subcellularLocation>
    <subcellularLocation>
        <location evidence="2">Lysosome membrane</location>
        <topology evidence="2">Peripheral membrane protein</topology>
        <orientation evidence="2">Lumenal side</orientation>
    </subcellularLocation>
</comment>
<evidence type="ECO:0000256" key="3">
    <source>
        <dbReference type="ARBA" id="ARBA00004227"/>
    </source>
</evidence>
<organism evidence="28 29">
    <name type="scientific">Labrus bergylta</name>
    <name type="common">ballan wrasse</name>
    <dbReference type="NCBI Taxonomy" id="56723"/>
    <lineage>
        <taxon>Eukaryota</taxon>
        <taxon>Metazoa</taxon>
        <taxon>Chordata</taxon>
        <taxon>Craniata</taxon>
        <taxon>Vertebrata</taxon>
        <taxon>Euteleostomi</taxon>
        <taxon>Actinopterygii</taxon>
        <taxon>Neopterygii</taxon>
        <taxon>Teleostei</taxon>
        <taxon>Neoteleostei</taxon>
        <taxon>Acanthomorphata</taxon>
        <taxon>Eupercaria</taxon>
        <taxon>Labriformes</taxon>
        <taxon>Labridae</taxon>
        <taxon>Labrus</taxon>
    </lineage>
</organism>
<dbReference type="GO" id="GO:0005765">
    <property type="term" value="C:lysosomal membrane"/>
    <property type="evidence" value="ECO:0007669"/>
    <property type="project" value="UniProtKB-SubCell"/>
</dbReference>
<evidence type="ECO:0000256" key="14">
    <source>
        <dbReference type="ARBA" id="ARBA00023098"/>
    </source>
</evidence>
<reference evidence="28" key="2">
    <citation type="submission" date="2025-09" db="UniProtKB">
        <authorList>
            <consortium name="Ensembl"/>
        </authorList>
    </citation>
    <scope>IDENTIFICATION</scope>
</reference>
<feature type="signal peptide" evidence="26">
    <location>
        <begin position="1"/>
        <end position="19"/>
    </location>
</feature>
<evidence type="ECO:0000256" key="2">
    <source>
        <dbReference type="ARBA" id="ARBA00004207"/>
    </source>
</evidence>
<dbReference type="GeneTree" id="ENSGT00950000182944"/>
<evidence type="ECO:0000313" key="29">
    <source>
        <dbReference type="Proteomes" id="UP000261660"/>
    </source>
</evidence>
<keyword evidence="29" id="KW-1185">Reference proteome</keyword>
<evidence type="ECO:0000256" key="4">
    <source>
        <dbReference type="ARBA" id="ARBA00004236"/>
    </source>
</evidence>
<dbReference type="FunCoup" id="A0A3Q3FZY7">
    <property type="interactions" value="114"/>
</dbReference>
<dbReference type="OrthoDB" id="2739686at2759"/>
<evidence type="ECO:0000256" key="17">
    <source>
        <dbReference type="ARBA" id="ARBA00023228"/>
    </source>
</evidence>
<dbReference type="GO" id="GO:0005886">
    <property type="term" value="C:plasma membrane"/>
    <property type="evidence" value="ECO:0007669"/>
    <property type="project" value="UniProtKB-SubCell"/>
</dbReference>
<feature type="chain" id="PRO_5018664944" description="Sialidase-1" evidence="26">
    <location>
        <begin position="20"/>
        <end position="387"/>
    </location>
</feature>
<dbReference type="PROSITE" id="PS51257">
    <property type="entry name" value="PROKAR_LIPOPROTEIN"/>
    <property type="match status" value="1"/>
</dbReference>
<dbReference type="Pfam" id="PF13088">
    <property type="entry name" value="BNR_2"/>
    <property type="match status" value="1"/>
</dbReference>
<keyword evidence="11" id="KW-0677">Repeat</keyword>
<comment type="function">
    <text evidence="21">Catalyzes the removal of sialic acid (N-acetylneuraminic acid) moieties from glycoproteins and glycolipids. To be active, it is strictly dependent on its presence in the multienzyme complex. Appears to have a preference for alpha 2-3 and alpha 2-6 sialyl linkage.</text>
</comment>
<evidence type="ECO:0000256" key="13">
    <source>
        <dbReference type="ARBA" id="ARBA00022963"/>
    </source>
</evidence>
<keyword evidence="20" id="KW-0968">Cytoplasmic vesicle</keyword>
<evidence type="ECO:0000256" key="11">
    <source>
        <dbReference type="ARBA" id="ARBA00022737"/>
    </source>
</evidence>
<comment type="subunit">
    <text evidence="22">Interacts with cathepsin A (protective protein), beta-galactosidase and N-acetylgalactosamine-6-sulfate sulfatase in a multienzyme complex.</text>
</comment>
<dbReference type="GO" id="GO:0006689">
    <property type="term" value="P:ganglioside catabolic process"/>
    <property type="evidence" value="ECO:0007669"/>
    <property type="project" value="TreeGrafter"/>
</dbReference>
<name>A0A3Q3FZY7_9LABR</name>
<keyword evidence="15" id="KW-0472">Membrane</keyword>
<dbReference type="AlphaFoldDB" id="A0A3Q3FZY7"/>
<evidence type="ECO:0000256" key="22">
    <source>
        <dbReference type="ARBA" id="ARBA00038519"/>
    </source>
</evidence>
<feature type="domain" description="Sialidase" evidence="27">
    <location>
        <begin position="63"/>
        <end position="351"/>
    </location>
</feature>
<sequence length="387" mass="42547">METRSRLAALSLLLSAVFSSCVLLINPKEIDPLLYEEQLLWVSGAQGEVSAFRIPLLSFTPNGSLLAFTEGRKSSSSDYGAKFIAMRRSTDKGSTWSPTTFIVDDGMTPDGLNLGSVVVDEEVGSVILVYSICFHLYHCHPASTMMVESRDDGLSWGPPRNLSVQLGVKNFAPGPGFGIQKHFQPAKGRLVVCGHGTLEGDGVFCILSDDHGKKWYNGAALKSIPYNQKKKAQDFNPDECQPVEMTDGSIVINVRNQNNYHCQCRLVVRSLDGGLSLPVEELYFDYTLVDPAVAAGALQKDGVLYFTNPANKQHRVNLTLRWSVTDGKTWDDKAVQIWAGPSGYSCITSLDSGSAEDRKFIYVIYEKGHKDYVETVSFAKIHLFGGQ</sequence>
<evidence type="ECO:0000256" key="10">
    <source>
        <dbReference type="ARBA" id="ARBA00022729"/>
    </source>
</evidence>
<comment type="catalytic activity">
    <reaction evidence="1">
        <text>Hydrolysis of alpha-(2-&gt;3)-, alpha-(2-&gt;6)-, alpha-(2-&gt;8)- glycosidic linkages of terminal sialic acid residues in oligosaccharides, glycoproteins, glycolipids, colominic acid and synthetic substrates.</text>
        <dbReference type="EC" id="3.2.1.18"/>
    </reaction>
</comment>
<evidence type="ECO:0000256" key="8">
    <source>
        <dbReference type="ARBA" id="ARBA00022475"/>
    </source>
</evidence>
<keyword evidence="12" id="KW-0378">Hydrolase</keyword>
<proteinExistence type="inferred from homology"/>
<dbReference type="InterPro" id="IPR026856">
    <property type="entry name" value="Sialidase_fam"/>
</dbReference>
<dbReference type="GO" id="GO:0009313">
    <property type="term" value="P:oligosaccharide catabolic process"/>
    <property type="evidence" value="ECO:0007669"/>
    <property type="project" value="TreeGrafter"/>
</dbReference>
<evidence type="ECO:0000256" key="1">
    <source>
        <dbReference type="ARBA" id="ARBA00000427"/>
    </source>
</evidence>
<evidence type="ECO:0000256" key="9">
    <source>
        <dbReference type="ARBA" id="ARBA00022553"/>
    </source>
</evidence>
<dbReference type="RefSeq" id="XP_020514452.1">
    <property type="nucleotide sequence ID" value="XM_020658796.3"/>
</dbReference>
<evidence type="ECO:0000256" key="23">
    <source>
        <dbReference type="ARBA" id="ARBA00040509"/>
    </source>
</evidence>
<evidence type="ECO:0000313" key="28">
    <source>
        <dbReference type="Ensembl" id="ENSLBEP00000026316.1"/>
    </source>
</evidence>
<accession>A0A3Q3FZY7</accession>
<keyword evidence="13" id="KW-0442">Lipid degradation</keyword>
<evidence type="ECO:0000259" key="27">
    <source>
        <dbReference type="Pfam" id="PF13088"/>
    </source>
</evidence>
<dbReference type="InterPro" id="IPR011040">
    <property type="entry name" value="Sialidase"/>
</dbReference>
<protein>
    <recommendedName>
        <fullName evidence="23">Sialidase-1</fullName>
        <ecNumber evidence="7">3.2.1.18</ecNumber>
    </recommendedName>
    <alternativeName>
        <fullName evidence="25">Lysosomal sialidase</fullName>
    </alternativeName>
    <alternativeName>
        <fullName evidence="24">N-acetyl-alpha-neuraminidase 1</fullName>
    </alternativeName>
</protein>
<evidence type="ECO:0000256" key="5">
    <source>
        <dbReference type="ARBA" id="ARBA00004541"/>
    </source>
</evidence>
<evidence type="ECO:0000256" key="25">
    <source>
        <dbReference type="ARBA" id="ARBA00041413"/>
    </source>
</evidence>
<evidence type="ECO:0000256" key="26">
    <source>
        <dbReference type="SAM" id="SignalP"/>
    </source>
</evidence>
<keyword evidence="14" id="KW-0443">Lipid metabolism</keyword>
<dbReference type="PANTHER" id="PTHR10628">
    <property type="entry name" value="SIALIDASE"/>
    <property type="match status" value="1"/>
</dbReference>
<dbReference type="CTD" id="4758"/>
<evidence type="ECO:0000256" key="21">
    <source>
        <dbReference type="ARBA" id="ARBA00037235"/>
    </source>
</evidence>
<dbReference type="GO" id="GO:0043202">
    <property type="term" value="C:lysosomal lumen"/>
    <property type="evidence" value="ECO:0007669"/>
    <property type="project" value="UniProtKB-SubCell"/>
</dbReference>
<reference evidence="28" key="1">
    <citation type="submission" date="2025-08" db="UniProtKB">
        <authorList>
            <consortium name="Ensembl"/>
        </authorList>
    </citation>
    <scope>IDENTIFICATION</scope>
</reference>
<evidence type="ECO:0000256" key="24">
    <source>
        <dbReference type="ARBA" id="ARBA00041332"/>
    </source>
</evidence>
<keyword evidence="17" id="KW-0458">Lysosome</keyword>
<keyword evidence="19" id="KW-0326">Glycosidase</keyword>
<evidence type="ECO:0000256" key="18">
    <source>
        <dbReference type="ARBA" id="ARBA00023277"/>
    </source>
</evidence>
<comment type="similarity">
    <text evidence="6">Belongs to the glycosyl hydrolase 33 family.</text>
</comment>
<keyword evidence="16" id="KW-0325">Glycoprotein</keyword>
<dbReference type="InterPro" id="IPR036278">
    <property type="entry name" value="Sialidase_sf"/>
</dbReference>
<dbReference type="EC" id="3.2.1.18" evidence="7"/>
<dbReference type="Ensembl" id="ENSLBET00000027612.1">
    <property type="protein sequence ID" value="ENSLBEP00000026316.1"/>
    <property type="gene ID" value="ENSLBEG00000020038.1"/>
</dbReference>
<keyword evidence="8" id="KW-1003">Cell membrane</keyword>
<dbReference type="GO" id="GO:0031410">
    <property type="term" value="C:cytoplasmic vesicle"/>
    <property type="evidence" value="ECO:0007669"/>
    <property type="project" value="UniProtKB-SubCell"/>
</dbReference>
<dbReference type="STRING" id="56723.ENSLBEP00000026316"/>
<dbReference type="FunFam" id="2.120.10.10:FF:000003">
    <property type="entry name" value="Neuraminidase 1"/>
    <property type="match status" value="1"/>
</dbReference>
<dbReference type="PANTHER" id="PTHR10628:SF25">
    <property type="entry name" value="SIALIDASE-1"/>
    <property type="match status" value="1"/>
</dbReference>
<keyword evidence="10 26" id="KW-0732">Signal</keyword>
<keyword evidence="18" id="KW-0119">Carbohydrate metabolism</keyword>
<dbReference type="GO" id="GO:0004308">
    <property type="term" value="F:exo-alpha-sialidase activity"/>
    <property type="evidence" value="ECO:0007669"/>
    <property type="project" value="UniProtKB-EC"/>
</dbReference>
<evidence type="ECO:0000256" key="19">
    <source>
        <dbReference type="ARBA" id="ARBA00023295"/>
    </source>
</evidence>
<evidence type="ECO:0000256" key="15">
    <source>
        <dbReference type="ARBA" id="ARBA00023136"/>
    </source>
</evidence>
<dbReference type="InParanoid" id="A0A3Q3FZY7"/>
<evidence type="ECO:0000256" key="16">
    <source>
        <dbReference type="ARBA" id="ARBA00023180"/>
    </source>
</evidence>